<keyword evidence="3" id="KW-1185">Reference proteome</keyword>
<evidence type="ECO:0000256" key="1">
    <source>
        <dbReference type="SAM" id="MobiDB-lite"/>
    </source>
</evidence>
<proteinExistence type="predicted"/>
<feature type="compositionally biased region" description="Acidic residues" evidence="1">
    <location>
        <begin position="1"/>
        <end position="13"/>
    </location>
</feature>
<dbReference type="AlphaFoldDB" id="A0AAP0ES37"/>
<accession>A0AAP0ES37</accession>
<evidence type="ECO:0000313" key="3">
    <source>
        <dbReference type="Proteomes" id="UP001420932"/>
    </source>
</evidence>
<gene>
    <name evidence="2" type="ORF">Syun_025381</name>
</gene>
<protein>
    <submittedName>
        <fullName evidence="2">Uncharacterized protein</fullName>
    </submittedName>
</protein>
<comment type="caution">
    <text evidence="2">The sequence shown here is derived from an EMBL/GenBank/DDBJ whole genome shotgun (WGS) entry which is preliminary data.</text>
</comment>
<organism evidence="2 3">
    <name type="scientific">Stephania yunnanensis</name>
    <dbReference type="NCBI Taxonomy" id="152371"/>
    <lineage>
        <taxon>Eukaryota</taxon>
        <taxon>Viridiplantae</taxon>
        <taxon>Streptophyta</taxon>
        <taxon>Embryophyta</taxon>
        <taxon>Tracheophyta</taxon>
        <taxon>Spermatophyta</taxon>
        <taxon>Magnoliopsida</taxon>
        <taxon>Ranunculales</taxon>
        <taxon>Menispermaceae</taxon>
        <taxon>Menispermoideae</taxon>
        <taxon>Cissampelideae</taxon>
        <taxon>Stephania</taxon>
    </lineage>
</organism>
<sequence length="168" mass="18701">MSDVDEEDDDTDNFEYSSDDRNDDTIHHTVKDSVDVLVDDLVAADIPGLAIWIVQTFDLLKMLVQNLVRGSIPSISILSNITSPYDMPLPSIFPDDLTFIQMYSTLLSSLSTPFVVGHITTRQHGGARAGVGAGFSQPISAHDEPIELLRRDIKEMQTNLLWIIRDNT</sequence>
<name>A0AAP0ES37_9MAGN</name>
<evidence type="ECO:0000313" key="2">
    <source>
        <dbReference type="EMBL" id="KAK9098336.1"/>
    </source>
</evidence>
<reference evidence="2 3" key="1">
    <citation type="submission" date="2024-01" db="EMBL/GenBank/DDBJ databases">
        <title>Genome assemblies of Stephania.</title>
        <authorList>
            <person name="Yang L."/>
        </authorList>
    </citation>
    <scope>NUCLEOTIDE SEQUENCE [LARGE SCALE GENOMIC DNA]</scope>
    <source>
        <strain evidence="2">YNDBR</strain>
        <tissue evidence="2">Leaf</tissue>
    </source>
</reference>
<dbReference type="Proteomes" id="UP001420932">
    <property type="component" value="Unassembled WGS sequence"/>
</dbReference>
<dbReference type="EMBL" id="JBBNAF010000011">
    <property type="protein sequence ID" value="KAK9098336.1"/>
    <property type="molecule type" value="Genomic_DNA"/>
</dbReference>
<feature type="region of interest" description="Disordered" evidence="1">
    <location>
        <begin position="1"/>
        <end position="22"/>
    </location>
</feature>